<sequence>MGNTQKSQQEAQPAYVLHSYPFRETSLIVEVFSRNFGRLAIVARGARRPKSAVRGLLMAFQPLQLNWFGKAELKTLHSAEWQGGQPQLQGMALLCGFYLNELMLKLLHRDDPHENLFMYYQETLQSLASQRDYAAVLRRFEIRLLQELGYALTFVNDVSSGESIVPDREYHYQIEYGPVVAEGRNSHQIGVQLSGKTLLDMAADNYRDPLTLQQSKTLMRTLINHYLGDQTLHTRQLLKDMQQS</sequence>
<keyword evidence="10" id="KW-1185">Reference proteome</keyword>
<proteinExistence type="inferred from homology"/>
<dbReference type="GO" id="GO:0043590">
    <property type="term" value="C:bacterial nucleoid"/>
    <property type="evidence" value="ECO:0007669"/>
    <property type="project" value="TreeGrafter"/>
</dbReference>
<gene>
    <name evidence="7" type="primary">recO</name>
    <name evidence="9" type="ORF">EDC63_101194</name>
</gene>
<comment type="caution">
    <text evidence="9">The sequence shown here is derived from an EMBL/GenBank/DDBJ whole genome shotgun (WGS) entry which is preliminary data.</text>
</comment>
<keyword evidence="4 7" id="KW-0233">DNA recombination</keyword>
<evidence type="ECO:0000256" key="4">
    <source>
        <dbReference type="ARBA" id="ARBA00023172"/>
    </source>
</evidence>
<evidence type="ECO:0000256" key="6">
    <source>
        <dbReference type="ARBA" id="ARBA00033409"/>
    </source>
</evidence>
<dbReference type="PANTHER" id="PTHR33991">
    <property type="entry name" value="DNA REPAIR PROTEIN RECO"/>
    <property type="match status" value="1"/>
</dbReference>
<dbReference type="SUPFAM" id="SSF50249">
    <property type="entry name" value="Nucleic acid-binding proteins"/>
    <property type="match status" value="1"/>
</dbReference>
<dbReference type="InterPro" id="IPR037278">
    <property type="entry name" value="ARFGAP/RecO"/>
</dbReference>
<dbReference type="GO" id="GO:0006310">
    <property type="term" value="P:DNA recombination"/>
    <property type="evidence" value="ECO:0007669"/>
    <property type="project" value="UniProtKB-UniRule"/>
</dbReference>
<evidence type="ECO:0000256" key="7">
    <source>
        <dbReference type="HAMAP-Rule" id="MF_00201"/>
    </source>
</evidence>
<evidence type="ECO:0000313" key="9">
    <source>
        <dbReference type="EMBL" id="TCV90227.1"/>
    </source>
</evidence>
<comment type="function">
    <text evidence="7">Involved in DNA repair and RecF pathway recombination.</text>
</comment>
<dbReference type="OrthoDB" id="9804792at2"/>
<dbReference type="EMBL" id="SMCO01000001">
    <property type="protein sequence ID" value="TCV90227.1"/>
    <property type="molecule type" value="Genomic_DNA"/>
</dbReference>
<evidence type="ECO:0000313" key="10">
    <source>
        <dbReference type="Proteomes" id="UP000295367"/>
    </source>
</evidence>
<evidence type="ECO:0000256" key="2">
    <source>
        <dbReference type="ARBA" id="ARBA00021310"/>
    </source>
</evidence>
<keyword evidence="5 7" id="KW-0234">DNA repair</keyword>
<dbReference type="NCBIfam" id="TIGR00613">
    <property type="entry name" value="reco"/>
    <property type="match status" value="1"/>
</dbReference>
<dbReference type="Gene3D" id="1.20.1440.120">
    <property type="entry name" value="Recombination protein O, C-terminal domain"/>
    <property type="match status" value="1"/>
</dbReference>
<name>A0A4R3YDM8_9PROT</name>
<dbReference type="Proteomes" id="UP000295367">
    <property type="component" value="Unassembled WGS sequence"/>
</dbReference>
<dbReference type="InterPro" id="IPR012340">
    <property type="entry name" value="NA-bd_OB-fold"/>
</dbReference>
<evidence type="ECO:0000256" key="1">
    <source>
        <dbReference type="ARBA" id="ARBA00007452"/>
    </source>
</evidence>
<dbReference type="InterPro" id="IPR042242">
    <property type="entry name" value="RecO_C"/>
</dbReference>
<dbReference type="GO" id="GO:0006302">
    <property type="term" value="P:double-strand break repair"/>
    <property type="evidence" value="ECO:0007669"/>
    <property type="project" value="TreeGrafter"/>
</dbReference>
<evidence type="ECO:0000259" key="8">
    <source>
        <dbReference type="Pfam" id="PF11967"/>
    </source>
</evidence>
<dbReference type="Pfam" id="PF11967">
    <property type="entry name" value="RecO_N"/>
    <property type="match status" value="1"/>
</dbReference>
<dbReference type="InterPro" id="IPR003717">
    <property type="entry name" value="RecO"/>
</dbReference>
<dbReference type="InterPro" id="IPR022572">
    <property type="entry name" value="DNA_rep/recomb_RecO_N"/>
</dbReference>
<dbReference type="RefSeq" id="WP_124947805.1">
    <property type="nucleotide sequence ID" value="NZ_BHVT01000073.1"/>
</dbReference>
<evidence type="ECO:0000256" key="3">
    <source>
        <dbReference type="ARBA" id="ARBA00022763"/>
    </source>
</evidence>
<organism evidence="9 10">
    <name type="scientific">Sulfurirhabdus autotrophica</name>
    <dbReference type="NCBI Taxonomy" id="1706046"/>
    <lineage>
        <taxon>Bacteria</taxon>
        <taxon>Pseudomonadati</taxon>
        <taxon>Pseudomonadota</taxon>
        <taxon>Betaproteobacteria</taxon>
        <taxon>Nitrosomonadales</taxon>
        <taxon>Sulfuricellaceae</taxon>
        <taxon>Sulfurirhabdus</taxon>
    </lineage>
</organism>
<comment type="similarity">
    <text evidence="1 7">Belongs to the RecO family.</text>
</comment>
<accession>A0A4R3YDM8</accession>
<feature type="domain" description="DNA replication/recombination mediator RecO N-terminal" evidence="8">
    <location>
        <begin position="12"/>
        <end position="81"/>
    </location>
</feature>
<reference evidence="9 10" key="1">
    <citation type="submission" date="2019-03" db="EMBL/GenBank/DDBJ databases">
        <title>Genomic Encyclopedia of Type Strains, Phase IV (KMG-IV): sequencing the most valuable type-strain genomes for metagenomic binning, comparative biology and taxonomic classification.</title>
        <authorList>
            <person name="Goeker M."/>
        </authorList>
    </citation>
    <scope>NUCLEOTIDE SEQUENCE [LARGE SCALE GENOMIC DNA]</scope>
    <source>
        <strain evidence="9 10">DSM 100309</strain>
    </source>
</reference>
<protein>
    <recommendedName>
        <fullName evidence="2 7">DNA repair protein RecO</fullName>
    </recommendedName>
    <alternativeName>
        <fullName evidence="6 7">Recombination protein O</fullName>
    </alternativeName>
</protein>
<dbReference type="Gene3D" id="2.40.50.140">
    <property type="entry name" value="Nucleic acid-binding proteins"/>
    <property type="match status" value="1"/>
</dbReference>
<keyword evidence="3 7" id="KW-0227">DNA damage</keyword>
<evidence type="ECO:0000256" key="5">
    <source>
        <dbReference type="ARBA" id="ARBA00023204"/>
    </source>
</evidence>
<dbReference type="SUPFAM" id="SSF57863">
    <property type="entry name" value="ArfGap/RecO-like zinc finger"/>
    <property type="match status" value="1"/>
</dbReference>
<dbReference type="AlphaFoldDB" id="A0A4R3YDM8"/>
<dbReference type="PANTHER" id="PTHR33991:SF1">
    <property type="entry name" value="DNA REPAIR PROTEIN RECO"/>
    <property type="match status" value="1"/>
</dbReference>
<dbReference type="HAMAP" id="MF_00201">
    <property type="entry name" value="RecO"/>
    <property type="match status" value="1"/>
</dbReference>
<dbReference type="Pfam" id="PF02565">
    <property type="entry name" value="RecO_C"/>
    <property type="match status" value="1"/>
</dbReference>